<feature type="signal peptide" evidence="1">
    <location>
        <begin position="1"/>
        <end position="23"/>
    </location>
</feature>
<gene>
    <name evidence="3" type="ORF">HDA32_003536</name>
</gene>
<dbReference type="RefSeq" id="WP_179644203.1">
    <property type="nucleotide sequence ID" value="NZ_BAAAYY010000004.1"/>
</dbReference>
<organism evidence="3 4">
    <name type="scientific">Spinactinospora alkalitolerans</name>
    <dbReference type="NCBI Taxonomy" id="687207"/>
    <lineage>
        <taxon>Bacteria</taxon>
        <taxon>Bacillati</taxon>
        <taxon>Actinomycetota</taxon>
        <taxon>Actinomycetes</taxon>
        <taxon>Streptosporangiales</taxon>
        <taxon>Nocardiopsidaceae</taxon>
        <taxon>Spinactinospora</taxon>
    </lineage>
</organism>
<keyword evidence="4" id="KW-1185">Reference proteome</keyword>
<dbReference type="CDD" id="cd08509">
    <property type="entry name" value="PBP2_TmCBP_oligosaccharides_like"/>
    <property type="match status" value="1"/>
</dbReference>
<dbReference type="SUPFAM" id="SSF53850">
    <property type="entry name" value="Periplasmic binding protein-like II"/>
    <property type="match status" value="1"/>
</dbReference>
<dbReference type="InterPro" id="IPR000914">
    <property type="entry name" value="SBP_5_dom"/>
</dbReference>
<protein>
    <submittedName>
        <fullName evidence="3">Peptide/nickel transport system substrate-binding protein</fullName>
    </submittedName>
</protein>
<feature type="domain" description="Solute-binding protein family 5" evidence="2">
    <location>
        <begin position="84"/>
        <end position="456"/>
    </location>
</feature>
<dbReference type="GO" id="GO:0043190">
    <property type="term" value="C:ATP-binding cassette (ABC) transporter complex"/>
    <property type="evidence" value="ECO:0007669"/>
    <property type="project" value="InterPro"/>
</dbReference>
<evidence type="ECO:0000256" key="1">
    <source>
        <dbReference type="SAM" id="SignalP"/>
    </source>
</evidence>
<dbReference type="Gene3D" id="3.10.105.10">
    <property type="entry name" value="Dipeptide-binding Protein, Domain 3"/>
    <property type="match status" value="1"/>
</dbReference>
<sequence>MFLQRMRRRGRAIAVGTAAVAMAAGCSGSGGGNGGGSEAGTLVAYTGQSGDYQRNFNPYSPTANEGPGTIFEPLFFYNLVRDEEPVPRLGEEFSWNEDGTELTVTVRDDVTFTDGEPFTAEDVAFTFDMVAANPAINQGGYEGEAEAVDDTHVRVTFDEPAYMDAPQLLGKTWIVPEHIWSGVEDPTTDRINEPVGTGPYMLEDFQPQAFTLAANPDYYGGEPAVRNLRYLALSGNQSGVDALGAGRIDWMTGPVPDIQNVEENYPGYSAITVPMNQMALFTCSSTDMGCEGPQTDPEVRRAIYHAMDRTQLNTLAFEETASEISPGFALPERDMEVVSSELEAQIAPMEPDTDEAARLLEDAGWTVGDDGVYAKDGERLSLTVTVPTGWSDYITALNTMSQQLSEIGIELTPQQVSYNEWGDSRAQGQFELLMDSLNQGPAPDPFYVYSYFFSSDTTAPVGETANPNYARYSDPEVDEAIEALRGIDRGDAEARQEHFDTIQAAIAEDMPYIPVLTGGTTSEFNVEKFSGWPTEEDTYAYPAVWGRPDQSQIFLNLTPDGGE</sequence>
<proteinExistence type="predicted"/>
<dbReference type="InterPro" id="IPR030678">
    <property type="entry name" value="Peptide/Ni-bd"/>
</dbReference>
<dbReference type="Pfam" id="PF00496">
    <property type="entry name" value="SBP_bac_5"/>
    <property type="match status" value="1"/>
</dbReference>
<evidence type="ECO:0000313" key="3">
    <source>
        <dbReference type="EMBL" id="NYE48416.1"/>
    </source>
</evidence>
<dbReference type="Gene3D" id="3.40.190.10">
    <property type="entry name" value="Periplasmic binding protein-like II"/>
    <property type="match status" value="1"/>
</dbReference>
<dbReference type="GO" id="GO:1904680">
    <property type="term" value="F:peptide transmembrane transporter activity"/>
    <property type="evidence" value="ECO:0007669"/>
    <property type="project" value="TreeGrafter"/>
</dbReference>
<dbReference type="PROSITE" id="PS51257">
    <property type="entry name" value="PROKAR_LIPOPROTEIN"/>
    <property type="match status" value="1"/>
</dbReference>
<dbReference type="InterPro" id="IPR039424">
    <property type="entry name" value="SBP_5"/>
</dbReference>
<feature type="chain" id="PRO_5032661320" evidence="1">
    <location>
        <begin position="24"/>
        <end position="563"/>
    </location>
</feature>
<dbReference type="PANTHER" id="PTHR30290">
    <property type="entry name" value="PERIPLASMIC BINDING COMPONENT OF ABC TRANSPORTER"/>
    <property type="match status" value="1"/>
</dbReference>
<dbReference type="Gene3D" id="3.90.76.10">
    <property type="entry name" value="Dipeptide-binding Protein, Domain 1"/>
    <property type="match status" value="1"/>
</dbReference>
<dbReference type="PIRSF" id="PIRSF002741">
    <property type="entry name" value="MppA"/>
    <property type="match status" value="1"/>
</dbReference>
<keyword evidence="1" id="KW-0732">Signal</keyword>
<dbReference type="GO" id="GO:0042597">
    <property type="term" value="C:periplasmic space"/>
    <property type="evidence" value="ECO:0007669"/>
    <property type="project" value="UniProtKB-ARBA"/>
</dbReference>
<name>A0A852TVB2_9ACTN</name>
<dbReference type="GO" id="GO:0015833">
    <property type="term" value="P:peptide transport"/>
    <property type="evidence" value="ECO:0007669"/>
    <property type="project" value="TreeGrafter"/>
</dbReference>
<comment type="caution">
    <text evidence="3">The sequence shown here is derived from an EMBL/GenBank/DDBJ whole genome shotgun (WGS) entry which is preliminary data.</text>
</comment>
<dbReference type="EMBL" id="JACCCC010000001">
    <property type="protein sequence ID" value="NYE48416.1"/>
    <property type="molecule type" value="Genomic_DNA"/>
</dbReference>
<dbReference type="Proteomes" id="UP000589036">
    <property type="component" value="Unassembled WGS sequence"/>
</dbReference>
<evidence type="ECO:0000259" key="2">
    <source>
        <dbReference type="Pfam" id="PF00496"/>
    </source>
</evidence>
<reference evidence="3 4" key="1">
    <citation type="submission" date="2020-07" db="EMBL/GenBank/DDBJ databases">
        <title>Sequencing the genomes of 1000 actinobacteria strains.</title>
        <authorList>
            <person name="Klenk H.-P."/>
        </authorList>
    </citation>
    <scope>NUCLEOTIDE SEQUENCE [LARGE SCALE GENOMIC DNA]</scope>
    <source>
        <strain evidence="3 4">CXB654</strain>
    </source>
</reference>
<dbReference type="AlphaFoldDB" id="A0A852TVB2"/>
<evidence type="ECO:0000313" key="4">
    <source>
        <dbReference type="Proteomes" id="UP000589036"/>
    </source>
</evidence>
<accession>A0A852TVB2</accession>